<sequence length="299" mass="31646">MNNEHCDQLVDYLNGTLSAEENRQFEEHLKTCDECREIADATGQLPYLSDPAEPPAGMKSRILSNVFAEESESADPADSGTIDGEPENRSSHSASSASSASSAAAGAAVGNRASSASHAESETSDRKPRNDERTNVVPMTGRGRKRNWVTPLIAAVLLVSLLGNVFAYMQLQEEPEQAAPEPAPTPPETAFQSVDLQPSEGFGGDATAAVIEEENGALNLVVTAEQLAALEGDQVYQVWLIEGDNPIPAGAFTTNADGEGATYFNIDNSTEEWDTIAITLEPQAGNELPQGEVVLSAGI</sequence>
<feature type="compositionally biased region" description="Low complexity" evidence="11">
    <location>
        <begin position="91"/>
        <end position="118"/>
    </location>
</feature>
<dbReference type="InterPro" id="IPR041916">
    <property type="entry name" value="Anti_sigma_zinc_sf"/>
</dbReference>
<name>A0ABV7KRN5_PLAOK</name>
<organism evidence="15 16">
    <name type="scientific">Planomicrobium okeanokoites</name>
    <name type="common">Planococcus okeanokoites</name>
    <name type="synonym">Flavobacterium okeanokoites</name>
    <dbReference type="NCBI Taxonomy" id="244"/>
    <lineage>
        <taxon>Bacteria</taxon>
        <taxon>Bacillati</taxon>
        <taxon>Bacillota</taxon>
        <taxon>Bacilli</taxon>
        <taxon>Bacillales</taxon>
        <taxon>Caryophanaceae</taxon>
        <taxon>Planomicrobium</taxon>
    </lineage>
</organism>
<comment type="similarity">
    <text evidence="7">Belongs to the zinc-associated anti-sigma factor (ZAS) superfamily. Anti-sigma-W factor family.</text>
</comment>
<dbReference type="Proteomes" id="UP001595625">
    <property type="component" value="Unassembled WGS sequence"/>
</dbReference>
<accession>A0ABV7KRN5</accession>
<evidence type="ECO:0000256" key="10">
    <source>
        <dbReference type="ARBA" id="ARBA00030803"/>
    </source>
</evidence>
<dbReference type="PANTHER" id="PTHR37461">
    <property type="entry name" value="ANTI-SIGMA-K FACTOR RSKA"/>
    <property type="match status" value="1"/>
</dbReference>
<evidence type="ECO:0000313" key="16">
    <source>
        <dbReference type="Proteomes" id="UP001595625"/>
    </source>
</evidence>
<evidence type="ECO:0000256" key="4">
    <source>
        <dbReference type="ARBA" id="ARBA00022692"/>
    </source>
</evidence>
<keyword evidence="5 12" id="KW-1133">Transmembrane helix</keyword>
<feature type="domain" description="Anti-sigma K factor RskA C-terminal" evidence="13">
    <location>
        <begin position="153"/>
        <end position="292"/>
    </location>
</feature>
<reference evidence="16" key="1">
    <citation type="journal article" date="2019" name="Int. J. Syst. Evol. Microbiol.">
        <title>The Global Catalogue of Microorganisms (GCM) 10K type strain sequencing project: providing services to taxonomists for standard genome sequencing and annotation.</title>
        <authorList>
            <consortium name="The Broad Institute Genomics Platform"/>
            <consortium name="The Broad Institute Genome Sequencing Center for Infectious Disease"/>
            <person name="Wu L."/>
            <person name="Ma J."/>
        </authorList>
    </citation>
    <scope>NUCLEOTIDE SEQUENCE [LARGE SCALE GENOMIC DNA]</scope>
    <source>
        <strain evidence="16">CCM 320</strain>
    </source>
</reference>
<dbReference type="Pfam" id="PF10099">
    <property type="entry name" value="RskA_C"/>
    <property type="match status" value="1"/>
</dbReference>
<comment type="caution">
    <text evidence="15">The sequence shown here is derived from an EMBL/GenBank/DDBJ whole genome shotgun (WGS) entry which is preliminary data.</text>
</comment>
<feature type="region of interest" description="Disordered" evidence="11">
    <location>
        <begin position="69"/>
        <end position="139"/>
    </location>
</feature>
<keyword evidence="16" id="KW-1185">Reference proteome</keyword>
<dbReference type="Gene3D" id="1.10.10.1320">
    <property type="entry name" value="Anti-sigma factor, zinc-finger domain"/>
    <property type="match status" value="1"/>
</dbReference>
<keyword evidence="6 12" id="KW-0472">Membrane</keyword>
<evidence type="ECO:0000256" key="11">
    <source>
        <dbReference type="SAM" id="MobiDB-lite"/>
    </source>
</evidence>
<comment type="subcellular location">
    <subcellularLocation>
        <location evidence="2">Cell membrane</location>
    </subcellularLocation>
    <subcellularLocation>
        <location evidence="1">Membrane</location>
        <topology evidence="1">Single-pass membrane protein</topology>
    </subcellularLocation>
</comment>
<evidence type="ECO:0000256" key="2">
    <source>
        <dbReference type="ARBA" id="ARBA00004236"/>
    </source>
</evidence>
<dbReference type="InterPro" id="IPR027383">
    <property type="entry name" value="Znf_put"/>
</dbReference>
<evidence type="ECO:0000259" key="14">
    <source>
        <dbReference type="Pfam" id="PF13490"/>
    </source>
</evidence>
<evidence type="ECO:0000256" key="6">
    <source>
        <dbReference type="ARBA" id="ARBA00023136"/>
    </source>
</evidence>
<keyword evidence="4 12" id="KW-0812">Transmembrane</keyword>
<evidence type="ECO:0000256" key="8">
    <source>
        <dbReference type="ARBA" id="ARBA00024438"/>
    </source>
</evidence>
<feature type="domain" description="Putative zinc-finger" evidence="14">
    <location>
        <begin position="7"/>
        <end position="36"/>
    </location>
</feature>
<dbReference type="Pfam" id="PF13490">
    <property type="entry name" value="zf-HC2"/>
    <property type="match status" value="1"/>
</dbReference>
<gene>
    <name evidence="15" type="ORF">ACFOEJ_13995</name>
</gene>
<feature type="transmembrane region" description="Helical" evidence="12">
    <location>
        <begin position="148"/>
        <end position="169"/>
    </location>
</feature>
<dbReference type="PANTHER" id="PTHR37461:SF1">
    <property type="entry name" value="ANTI-SIGMA-K FACTOR RSKA"/>
    <property type="match status" value="1"/>
</dbReference>
<dbReference type="EMBL" id="JBHRUJ010000017">
    <property type="protein sequence ID" value="MFC3212195.1"/>
    <property type="molecule type" value="Genomic_DNA"/>
</dbReference>
<keyword evidence="3" id="KW-1003">Cell membrane</keyword>
<dbReference type="InterPro" id="IPR051474">
    <property type="entry name" value="Anti-sigma-K/W_factor"/>
</dbReference>
<evidence type="ECO:0000313" key="15">
    <source>
        <dbReference type="EMBL" id="MFC3212195.1"/>
    </source>
</evidence>
<evidence type="ECO:0000256" key="5">
    <source>
        <dbReference type="ARBA" id="ARBA00022989"/>
    </source>
</evidence>
<evidence type="ECO:0000256" key="1">
    <source>
        <dbReference type="ARBA" id="ARBA00004167"/>
    </source>
</evidence>
<dbReference type="RefSeq" id="WP_240633558.1">
    <property type="nucleotide sequence ID" value="NZ_JBHRUJ010000017.1"/>
</dbReference>
<evidence type="ECO:0000259" key="13">
    <source>
        <dbReference type="Pfam" id="PF10099"/>
    </source>
</evidence>
<protein>
    <recommendedName>
        <fullName evidence="8">Anti-sigma-W factor RsiW</fullName>
    </recommendedName>
    <alternativeName>
        <fullName evidence="10">Regulator of SigK</fullName>
    </alternativeName>
    <alternativeName>
        <fullName evidence="9">Sigma-K anti-sigma factor RskA</fullName>
    </alternativeName>
</protein>
<feature type="compositionally biased region" description="Basic and acidic residues" evidence="11">
    <location>
        <begin position="119"/>
        <end position="134"/>
    </location>
</feature>
<evidence type="ECO:0000256" key="3">
    <source>
        <dbReference type="ARBA" id="ARBA00022475"/>
    </source>
</evidence>
<dbReference type="InterPro" id="IPR018764">
    <property type="entry name" value="RskA_C"/>
</dbReference>
<evidence type="ECO:0000256" key="9">
    <source>
        <dbReference type="ARBA" id="ARBA00029829"/>
    </source>
</evidence>
<evidence type="ECO:0000256" key="12">
    <source>
        <dbReference type="SAM" id="Phobius"/>
    </source>
</evidence>
<proteinExistence type="inferred from homology"/>
<evidence type="ECO:0000256" key="7">
    <source>
        <dbReference type="ARBA" id="ARBA00024353"/>
    </source>
</evidence>